<accession>A0AAD8YCY9</accession>
<proteinExistence type="predicted"/>
<gene>
    <name evidence="1" type="ORF">QTG54_004707</name>
</gene>
<dbReference type="AlphaFoldDB" id="A0AAD8YCY9"/>
<organism evidence="1 2">
    <name type="scientific">Skeletonema marinoi</name>
    <dbReference type="NCBI Taxonomy" id="267567"/>
    <lineage>
        <taxon>Eukaryota</taxon>
        <taxon>Sar</taxon>
        <taxon>Stramenopiles</taxon>
        <taxon>Ochrophyta</taxon>
        <taxon>Bacillariophyta</taxon>
        <taxon>Coscinodiscophyceae</taxon>
        <taxon>Thalassiosirophycidae</taxon>
        <taxon>Thalassiosirales</taxon>
        <taxon>Skeletonemataceae</taxon>
        <taxon>Skeletonema</taxon>
        <taxon>Skeletonema marinoi-dohrnii complex</taxon>
    </lineage>
</organism>
<dbReference type="Proteomes" id="UP001224775">
    <property type="component" value="Unassembled WGS sequence"/>
</dbReference>
<protein>
    <submittedName>
        <fullName evidence="1">Uncharacterized protein</fullName>
    </submittedName>
</protein>
<comment type="caution">
    <text evidence="1">The sequence shown here is derived from an EMBL/GenBank/DDBJ whole genome shotgun (WGS) entry which is preliminary data.</text>
</comment>
<reference evidence="1" key="1">
    <citation type="submission" date="2023-06" db="EMBL/GenBank/DDBJ databases">
        <title>Survivors Of The Sea: Transcriptome response of Skeletonema marinoi to long-term dormancy.</title>
        <authorList>
            <person name="Pinder M.I.M."/>
            <person name="Kourtchenko O."/>
            <person name="Robertson E.K."/>
            <person name="Larsson T."/>
            <person name="Maumus F."/>
            <person name="Osuna-Cruz C.M."/>
            <person name="Vancaester E."/>
            <person name="Stenow R."/>
            <person name="Vandepoele K."/>
            <person name="Ploug H."/>
            <person name="Bruchert V."/>
            <person name="Godhe A."/>
            <person name="Topel M."/>
        </authorList>
    </citation>
    <scope>NUCLEOTIDE SEQUENCE</scope>
    <source>
        <strain evidence="1">R05AC</strain>
    </source>
</reference>
<evidence type="ECO:0000313" key="1">
    <source>
        <dbReference type="EMBL" id="KAK1744174.1"/>
    </source>
</evidence>
<sequence length="60" mass="6932">MANYYGSLEPVDCHIHSNGDFESLRYVDDSGDVLVCESMLHPKDSSKKKARVTWRFQRDP</sequence>
<name>A0AAD8YCY9_9STRA</name>
<dbReference type="EMBL" id="JATAAI010000007">
    <property type="protein sequence ID" value="KAK1744174.1"/>
    <property type="molecule type" value="Genomic_DNA"/>
</dbReference>
<evidence type="ECO:0000313" key="2">
    <source>
        <dbReference type="Proteomes" id="UP001224775"/>
    </source>
</evidence>
<keyword evidence="2" id="KW-1185">Reference proteome</keyword>